<dbReference type="Pfam" id="PF11348">
    <property type="entry name" value="DUF3150"/>
    <property type="match status" value="1"/>
</dbReference>
<organism evidence="1 2">
    <name type="scientific">Sulfurifustis variabilis</name>
    <dbReference type="NCBI Taxonomy" id="1675686"/>
    <lineage>
        <taxon>Bacteria</taxon>
        <taxon>Pseudomonadati</taxon>
        <taxon>Pseudomonadota</taxon>
        <taxon>Gammaproteobacteria</taxon>
        <taxon>Acidiferrobacterales</taxon>
        <taxon>Acidiferrobacteraceae</taxon>
        <taxon>Sulfurifustis</taxon>
    </lineage>
</organism>
<accession>A0A1B4V7V3</accession>
<reference evidence="1 2" key="1">
    <citation type="submission" date="2015-08" db="EMBL/GenBank/DDBJ databases">
        <title>Complete genome sequence of Sulfurifustis variabilis.</title>
        <authorList>
            <person name="Miura A."/>
            <person name="Kojima H."/>
            <person name="Fukui M."/>
        </authorList>
    </citation>
    <scope>NUCLEOTIDE SEQUENCE [LARGE SCALE GENOMIC DNA]</scope>
    <source>
        <strain evidence="2">skN76</strain>
    </source>
</reference>
<protein>
    <submittedName>
        <fullName evidence="1">Cobalamin biosynthesis protein</fullName>
    </submittedName>
</protein>
<keyword evidence="2" id="KW-1185">Reference proteome</keyword>
<evidence type="ECO:0000313" key="1">
    <source>
        <dbReference type="EMBL" id="BAU49609.1"/>
    </source>
</evidence>
<dbReference type="RefSeq" id="WP_096461997.1">
    <property type="nucleotide sequence ID" value="NZ_AP014936.1"/>
</dbReference>
<proteinExistence type="predicted"/>
<gene>
    <name evidence="1" type="ORF">SVA_3061</name>
</gene>
<sequence>MTLENQLETLERVDLVSIDCSIWSGRKRLRSDDIKLGAGGKLPPAQVASLGSKRIIDPEDLSVFHALKKRAERTCEAIGVRFLGGYAVPREKTEAVAQTLGEIAKSFTKEKEEFLQRYDGAVEAWVRQYPDFERQLRKELTPLEQVRTRIGFEYAMYRVAGTATATGHLGDQVGRLGSQLLREIAVEARELYEQSFAGSAGSDRKASRKSLGPIRRMREKLAGLGFLDSAVAPMVKTIDALFAVVPKTGPLEDALYDQALSIVLILSDPDKVRRHATAGLNAAGMPAGQDAEEELDPEVEVAVERARTTPARDTPSESLYF</sequence>
<evidence type="ECO:0000313" key="2">
    <source>
        <dbReference type="Proteomes" id="UP000218899"/>
    </source>
</evidence>
<dbReference type="KEGG" id="sva:SVA_3061"/>
<dbReference type="InterPro" id="IPR021496">
    <property type="entry name" value="DUF3150"/>
</dbReference>
<name>A0A1B4V7V3_9GAMM</name>
<dbReference type="OrthoDB" id="8900573at2"/>
<dbReference type="Proteomes" id="UP000218899">
    <property type="component" value="Chromosome"/>
</dbReference>
<dbReference type="AlphaFoldDB" id="A0A1B4V7V3"/>
<dbReference type="EMBL" id="AP014936">
    <property type="protein sequence ID" value="BAU49609.1"/>
    <property type="molecule type" value="Genomic_DNA"/>
</dbReference>